<organism evidence="3 4">
    <name type="scientific">Astrephomene gubernaculifera</name>
    <dbReference type="NCBI Taxonomy" id="47775"/>
    <lineage>
        <taxon>Eukaryota</taxon>
        <taxon>Viridiplantae</taxon>
        <taxon>Chlorophyta</taxon>
        <taxon>core chlorophytes</taxon>
        <taxon>Chlorophyceae</taxon>
        <taxon>CS clade</taxon>
        <taxon>Chlamydomonadales</taxon>
        <taxon>Astrephomenaceae</taxon>
        <taxon>Astrephomene</taxon>
    </lineage>
</organism>
<proteinExistence type="predicted"/>
<evidence type="ECO:0000256" key="1">
    <source>
        <dbReference type="ARBA" id="ARBA00004906"/>
    </source>
</evidence>
<accession>A0AAD3DJ10</accession>
<dbReference type="Pfam" id="PF00651">
    <property type="entry name" value="BTB"/>
    <property type="match status" value="1"/>
</dbReference>
<dbReference type="InterPro" id="IPR011333">
    <property type="entry name" value="SKP1/BTB/POZ_sf"/>
</dbReference>
<keyword evidence="4" id="KW-1185">Reference proteome</keyword>
<reference evidence="3 4" key="1">
    <citation type="journal article" date="2021" name="Sci. Rep.">
        <title>Genome sequencing of the multicellular alga Astrephomene provides insights into convergent evolution of germ-soma differentiation.</title>
        <authorList>
            <person name="Yamashita S."/>
            <person name="Yamamoto K."/>
            <person name="Matsuzaki R."/>
            <person name="Suzuki S."/>
            <person name="Yamaguchi H."/>
            <person name="Hirooka S."/>
            <person name="Minakuchi Y."/>
            <person name="Miyagishima S."/>
            <person name="Kawachi M."/>
            <person name="Toyoda A."/>
            <person name="Nozaki H."/>
        </authorList>
    </citation>
    <scope>NUCLEOTIDE SEQUENCE [LARGE SCALE GENOMIC DNA]</scope>
    <source>
        <strain evidence="3 4">NIES-4017</strain>
    </source>
</reference>
<comment type="pathway">
    <text evidence="1">Protein modification; protein ubiquitination.</text>
</comment>
<dbReference type="SUPFAM" id="SSF54695">
    <property type="entry name" value="POZ domain"/>
    <property type="match status" value="1"/>
</dbReference>
<dbReference type="CDD" id="cd18186">
    <property type="entry name" value="BTB_POZ_ZBTB_KLHL-like"/>
    <property type="match status" value="1"/>
</dbReference>
<dbReference type="SMART" id="SM00225">
    <property type="entry name" value="BTB"/>
    <property type="match status" value="1"/>
</dbReference>
<dbReference type="InterPro" id="IPR000210">
    <property type="entry name" value="BTB/POZ_dom"/>
</dbReference>
<gene>
    <name evidence="3" type="ORF">Agub_g2327</name>
</gene>
<dbReference type="AlphaFoldDB" id="A0AAD3DJ10"/>
<dbReference type="EMBL" id="BMAR01000002">
    <property type="protein sequence ID" value="GFR41603.1"/>
    <property type="molecule type" value="Genomic_DNA"/>
</dbReference>
<name>A0AAD3DJ10_9CHLO</name>
<sequence>MFNFAKTKAVMAQAKPCPADLTHGSPGCVITLECKEGVKLEALRCALSNASPILREALSLKLAKPGVLELPEDNAADWELMIRMIQPGTYPPAAVNWENVERLLHLADKYDMAVVRGYCANFLSRNTSSLTLSEPLLSPTNPLMAATLVCKYCNLPELKPYTDAVQHTLCAVLAPMSSSAGATVKSLVALLKPLTAHERFHDAIAPAV</sequence>
<feature type="non-terminal residue" evidence="3">
    <location>
        <position position="1"/>
    </location>
</feature>
<evidence type="ECO:0000313" key="4">
    <source>
        <dbReference type="Proteomes" id="UP001054857"/>
    </source>
</evidence>
<evidence type="ECO:0000259" key="2">
    <source>
        <dbReference type="SMART" id="SM00225"/>
    </source>
</evidence>
<protein>
    <recommendedName>
        <fullName evidence="2">BTB domain-containing protein</fullName>
    </recommendedName>
</protein>
<evidence type="ECO:0000313" key="3">
    <source>
        <dbReference type="EMBL" id="GFR41603.1"/>
    </source>
</evidence>
<comment type="caution">
    <text evidence="3">The sequence shown here is derived from an EMBL/GenBank/DDBJ whole genome shotgun (WGS) entry which is preliminary data.</text>
</comment>
<dbReference type="Gene3D" id="3.30.710.10">
    <property type="entry name" value="Potassium Channel Kv1.1, Chain A"/>
    <property type="match status" value="1"/>
</dbReference>
<feature type="domain" description="BTB" evidence="2">
    <location>
        <begin position="28"/>
        <end position="127"/>
    </location>
</feature>
<dbReference type="Proteomes" id="UP001054857">
    <property type="component" value="Unassembled WGS sequence"/>
</dbReference>